<reference evidence="8 9" key="1">
    <citation type="submission" date="2021-03" db="EMBL/GenBank/DDBJ databases">
        <title>Enterococcal diversity collection.</title>
        <authorList>
            <person name="Gilmore M.S."/>
            <person name="Schwartzman J."/>
            <person name="Van Tyne D."/>
            <person name="Martin M."/>
            <person name="Earl A.M."/>
            <person name="Manson A.L."/>
            <person name="Straub T."/>
            <person name="Salamzade R."/>
            <person name="Saavedra J."/>
            <person name="Lebreton F."/>
            <person name="Prichula J."/>
            <person name="Schaufler K."/>
            <person name="Gaca A."/>
            <person name="Sgardioli B."/>
            <person name="Wagenaar J."/>
            <person name="Strong T."/>
        </authorList>
    </citation>
    <scope>NUCLEOTIDE SEQUENCE [LARGE SCALE GENOMIC DNA]</scope>
    <source>
        <strain evidence="8 9">DIV0869a</strain>
    </source>
</reference>
<evidence type="ECO:0000313" key="8">
    <source>
        <dbReference type="EMBL" id="MBO0441566.1"/>
    </source>
</evidence>
<feature type="region of interest" description="Disordered" evidence="5">
    <location>
        <begin position="48"/>
        <end position="71"/>
    </location>
</feature>
<dbReference type="InterPro" id="IPR019931">
    <property type="entry name" value="LPXTG_anchor"/>
</dbReference>
<dbReference type="EMBL" id="JAFLWD010000039">
    <property type="protein sequence ID" value="MBO0441566.1"/>
    <property type="molecule type" value="Genomic_DNA"/>
</dbReference>
<evidence type="ECO:0000259" key="7">
    <source>
        <dbReference type="Pfam" id="PF00746"/>
    </source>
</evidence>
<dbReference type="NCBIfam" id="TIGR01167">
    <property type="entry name" value="LPXTG_anchor"/>
    <property type="match status" value="1"/>
</dbReference>
<evidence type="ECO:0000256" key="4">
    <source>
        <dbReference type="ARBA" id="ARBA00023088"/>
    </source>
</evidence>
<accession>A0ABS3H230</accession>
<protein>
    <submittedName>
        <fullName evidence="8">LPXTG cell wall anchor domain-containing protein</fullName>
    </submittedName>
</protein>
<sequence length="112" mass="12364">MNQSLRKILNKRLIIIILFFSLTTFFVPTASANQIGEAEVGITFKQTEDDIPVPPRDNTPTADKAEPINKRVKLPNTGETVKQLTVLIGGMILIVTSFAIILDKQIKGSINE</sequence>
<evidence type="ECO:0000256" key="1">
    <source>
        <dbReference type="ARBA" id="ARBA00022512"/>
    </source>
</evidence>
<feature type="domain" description="Gram-positive cocci surface proteins LPxTG" evidence="7">
    <location>
        <begin position="70"/>
        <end position="98"/>
    </location>
</feature>
<keyword evidence="3" id="KW-0732">Signal</keyword>
<evidence type="ECO:0000256" key="5">
    <source>
        <dbReference type="SAM" id="MobiDB-lite"/>
    </source>
</evidence>
<dbReference type="Proteomes" id="UP000664632">
    <property type="component" value="Unassembled WGS sequence"/>
</dbReference>
<evidence type="ECO:0000256" key="2">
    <source>
        <dbReference type="ARBA" id="ARBA00022525"/>
    </source>
</evidence>
<evidence type="ECO:0000256" key="3">
    <source>
        <dbReference type="ARBA" id="ARBA00022729"/>
    </source>
</evidence>
<feature type="transmembrane region" description="Helical" evidence="6">
    <location>
        <begin position="84"/>
        <end position="102"/>
    </location>
</feature>
<keyword evidence="6" id="KW-0472">Membrane</keyword>
<proteinExistence type="predicted"/>
<keyword evidence="6" id="KW-1133">Transmembrane helix</keyword>
<keyword evidence="9" id="KW-1185">Reference proteome</keyword>
<dbReference type="Pfam" id="PF00746">
    <property type="entry name" value="Gram_pos_anchor"/>
    <property type="match status" value="1"/>
</dbReference>
<evidence type="ECO:0000256" key="6">
    <source>
        <dbReference type="SAM" id="Phobius"/>
    </source>
</evidence>
<comment type="caution">
    <text evidence="8">The sequence shown here is derived from an EMBL/GenBank/DDBJ whole genome shotgun (WGS) entry which is preliminary data.</text>
</comment>
<name>A0ABS3H230_9ENTE</name>
<dbReference type="RefSeq" id="WP_207113543.1">
    <property type="nucleotide sequence ID" value="NZ_JAFLWD010000039.1"/>
</dbReference>
<keyword evidence="6" id="KW-0812">Transmembrane</keyword>
<evidence type="ECO:0000313" key="9">
    <source>
        <dbReference type="Proteomes" id="UP000664632"/>
    </source>
</evidence>
<keyword evidence="2" id="KW-0964">Secreted</keyword>
<keyword evidence="4" id="KW-0572">Peptidoglycan-anchor</keyword>
<gene>
    <name evidence="8" type="ORF">JZO69_14455</name>
</gene>
<keyword evidence="1" id="KW-0134">Cell wall</keyword>
<organism evidence="8 9">
    <name type="scientific">Candidatus Enterococcus ikei</name>
    <dbReference type="NCBI Taxonomy" id="2815326"/>
    <lineage>
        <taxon>Bacteria</taxon>
        <taxon>Bacillati</taxon>
        <taxon>Bacillota</taxon>
        <taxon>Bacilli</taxon>
        <taxon>Lactobacillales</taxon>
        <taxon>Enterococcaceae</taxon>
        <taxon>Enterococcus</taxon>
    </lineage>
</organism>